<keyword evidence="1 4" id="KW-0732">Signal</keyword>
<organism evidence="7 8">
    <name type="scientific">Ideonella paludis</name>
    <dbReference type="NCBI Taxonomy" id="1233411"/>
    <lineage>
        <taxon>Bacteria</taxon>
        <taxon>Pseudomonadati</taxon>
        <taxon>Pseudomonadota</taxon>
        <taxon>Betaproteobacteria</taxon>
        <taxon>Burkholderiales</taxon>
        <taxon>Sphaerotilaceae</taxon>
        <taxon>Ideonella</taxon>
    </lineage>
</organism>
<dbReference type="Pfam" id="PF03968">
    <property type="entry name" value="LptD_N"/>
    <property type="match status" value="1"/>
</dbReference>
<gene>
    <name evidence="4" type="primary">lptD</name>
    <name evidence="7" type="ORF">KAK11_01730</name>
</gene>
<evidence type="ECO:0000256" key="3">
    <source>
        <dbReference type="ARBA" id="ARBA00023237"/>
    </source>
</evidence>
<feature type="domain" description="Organic solvent tolerance-like N-terminal" evidence="5">
    <location>
        <begin position="115"/>
        <end position="235"/>
    </location>
</feature>
<keyword evidence="3 4" id="KW-0998">Cell outer membrane</keyword>
<dbReference type="PANTHER" id="PTHR30189:SF1">
    <property type="entry name" value="LPS-ASSEMBLY PROTEIN LPTD"/>
    <property type="match status" value="1"/>
</dbReference>
<evidence type="ECO:0000259" key="5">
    <source>
        <dbReference type="Pfam" id="PF03968"/>
    </source>
</evidence>
<comment type="function">
    <text evidence="4">Together with LptE, is involved in the assembly of lipopolysaccharide (LPS) at the surface of the outer membrane.</text>
</comment>
<evidence type="ECO:0000259" key="6">
    <source>
        <dbReference type="Pfam" id="PF04453"/>
    </source>
</evidence>
<sequence length="817" mass="90420">MSFSPSRLSLCEHRVRSRRLGSGAPAVPPARMRASLTPVALILALLPAAAWAQTSPQQALPLRIDALGAAQAAAAPAAAASAAADEVTVMQAERPASAKDIVLTALRLRTTMDLETVATGEVTLSQGDLVLTTDALSVQHASQLAVAKGRVTVRRGADRFSGSEAQVNLKTREGVLKDSVFDFARTGAGGQAKDIEFFSDRRLTAQAASYTSCRREEDLEPDWVLSADKLSLDFENNEGRAEGATLRFLGVPILYAPVLSFPSTDARKSGWLPPSVNVDNRSGIDLAVPYYFNLAPNYDLTLTPGFLARRGASLQAEFRYLGEQDRGRFAGHWVPDDRAAARSRGSVDFSHSGELNTGLRYDLAVQRATDDEYWKDFSRVLPSQMQRLLPQDLKIQRQWTTGDDALRWGTYARAQTWQVLQSTTDAVVPPYQRLPQVGLRVEGDAPGGARMQLAAEYNRFVLADRSADDTRPNGQRLHVQAEINRHWDEGWGWISPTLRLNAASYQVDAVAASPAFERRRLIPTVSLDSGLRLERPAQWLDVPLLQTLEPRLHYVYTPFRAQTDLPLFDTAARDFNELSIYADNAFTGVDRISDAQQLTVGATSRLIDPRTGAERLRLGAAQRYLFREQKLTPDGLTTANRFSDLLLYGSGSPAPDWRIDGTLQFNTDTDRFARSITSVRWQPKPFHTLAATYRFARDLNEQIDLAGQWPLYRGAASGRGCQTTLYGVGRTNYSVRDRRLTDSLLGLEWDAGCWIGRIVVERTSTARSEATTRWMFQLELIGLSRLGPSPLKVLKDNIPGYRLLREDDAQPTTTVNP</sequence>
<proteinExistence type="inferred from homology"/>
<comment type="caution">
    <text evidence="4">Lacks conserved residue(s) required for the propagation of feature annotation.</text>
</comment>
<keyword evidence="8" id="KW-1185">Reference proteome</keyword>
<protein>
    <recommendedName>
        <fullName evidence="4">LPS-assembly protein LptD</fullName>
    </recommendedName>
</protein>
<dbReference type="InterPro" id="IPR005653">
    <property type="entry name" value="OstA-like_N"/>
</dbReference>
<comment type="similarity">
    <text evidence="4">Belongs to the LptD family.</text>
</comment>
<accession>A0ABS5DS99</accession>
<evidence type="ECO:0000313" key="7">
    <source>
        <dbReference type="EMBL" id="MBQ0934029.1"/>
    </source>
</evidence>
<dbReference type="EMBL" id="JAGQDG010000001">
    <property type="protein sequence ID" value="MBQ0934029.1"/>
    <property type="molecule type" value="Genomic_DNA"/>
</dbReference>
<comment type="subcellular location">
    <subcellularLocation>
        <location evidence="4">Cell outer membrane</location>
    </subcellularLocation>
</comment>
<dbReference type="InterPro" id="IPR050218">
    <property type="entry name" value="LptD"/>
</dbReference>
<feature type="domain" description="LptD C-terminal" evidence="6">
    <location>
        <begin position="343"/>
        <end position="711"/>
    </location>
</feature>
<comment type="subunit">
    <text evidence="4">Component of the lipopolysaccharide transport and assembly complex. Interacts with LptE and LptA.</text>
</comment>
<keyword evidence="2 4" id="KW-0472">Membrane</keyword>
<reference evidence="7 8" key="1">
    <citation type="submission" date="2021-04" db="EMBL/GenBank/DDBJ databases">
        <title>The genome sequence of type strain Ideonella paludis KCTC 32238.</title>
        <authorList>
            <person name="Liu Y."/>
        </authorList>
    </citation>
    <scope>NUCLEOTIDE SEQUENCE [LARGE SCALE GENOMIC DNA]</scope>
    <source>
        <strain evidence="7 8">KCTC 32238</strain>
    </source>
</reference>
<dbReference type="Pfam" id="PF04453">
    <property type="entry name" value="LptD"/>
    <property type="match status" value="1"/>
</dbReference>
<evidence type="ECO:0000256" key="2">
    <source>
        <dbReference type="ARBA" id="ARBA00023136"/>
    </source>
</evidence>
<evidence type="ECO:0000256" key="1">
    <source>
        <dbReference type="ARBA" id="ARBA00022729"/>
    </source>
</evidence>
<comment type="caution">
    <text evidence="7">The sequence shown here is derived from an EMBL/GenBank/DDBJ whole genome shotgun (WGS) entry which is preliminary data.</text>
</comment>
<dbReference type="RefSeq" id="WP_210805520.1">
    <property type="nucleotide sequence ID" value="NZ_JAGQDG010000001.1"/>
</dbReference>
<dbReference type="Proteomes" id="UP000672097">
    <property type="component" value="Unassembled WGS sequence"/>
</dbReference>
<dbReference type="HAMAP" id="MF_01411">
    <property type="entry name" value="LPS_assembly_LptD"/>
    <property type="match status" value="1"/>
</dbReference>
<name>A0ABS5DS99_9BURK</name>
<evidence type="ECO:0000256" key="4">
    <source>
        <dbReference type="HAMAP-Rule" id="MF_01411"/>
    </source>
</evidence>
<evidence type="ECO:0000313" key="8">
    <source>
        <dbReference type="Proteomes" id="UP000672097"/>
    </source>
</evidence>
<dbReference type="PANTHER" id="PTHR30189">
    <property type="entry name" value="LPS-ASSEMBLY PROTEIN"/>
    <property type="match status" value="1"/>
</dbReference>
<dbReference type="InterPro" id="IPR007543">
    <property type="entry name" value="LptD_C"/>
</dbReference>
<dbReference type="InterPro" id="IPR020889">
    <property type="entry name" value="LipoPS_assembly_LptD"/>
</dbReference>